<accession>A0AAU7PHK4</accession>
<reference evidence="1" key="1">
    <citation type="submission" date="2024-05" db="EMBL/GenBank/DDBJ databases">
        <authorList>
            <person name="Badawy S."/>
            <person name="Skurnik M."/>
        </authorList>
    </citation>
    <scope>NUCLEOTIDE SEQUENCE</scope>
</reference>
<evidence type="ECO:0000313" key="1">
    <source>
        <dbReference type="EMBL" id="XBS49521.1"/>
    </source>
</evidence>
<sequence>MSKCWVCCKQFDEDYIISLDVLPQQYMISSGKYKLDTVPTPKYMGICPLCNGNGVSNEVVAFTNTQTTDCVAEYIRKNLAFFTRRLYERENL</sequence>
<organism evidence="1">
    <name type="scientific">Escherichia phage fEgEco12</name>
    <dbReference type="NCBI Taxonomy" id="3158837"/>
    <lineage>
        <taxon>Viruses</taxon>
        <taxon>Duplodnaviria</taxon>
        <taxon>Heunggongvirae</taxon>
        <taxon>Uroviricota</taxon>
        <taxon>Caudoviricetes</taxon>
    </lineage>
</organism>
<dbReference type="EMBL" id="PP777464">
    <property type="protein sequence ID" value="XBS49521.1"/>
    <property type="molecule type" value="Genomic_DNA"/>
</dbReference>
<protein>
    <submittedName>
        <fullName evidence="1">DNA primase/helicase</fullName>
    </submittedName>
</protein>
<name>A0AAU7PHK4_9CAUD</name>
<proteinExistence type="predicted"/>